<protein>
    <submittedName>
        <fullName evidence="1">Uncharacterized protein</fullName>
    </submittedName>
</protein>
<dbReference type="EMBL" id="PDUG01000002">
    <property type="protein sequence ID" value="PIC49055.1"/>
    <property type="molecule type" value="Genomic_DNA"/>
</dbReference>
<keyword evidence="2" id="KW-1185">Reference proteome</keyword>
<comment type="caution">
    <text evidence="1">The sequence shown here is derived from an EMBL/GenBank/DDBJ whole genome shotgun (WGS) entry which is preliminary data.</text>
</comment>
<proteinExistence type="predicted"/>
<evidence type="ECO:0000313" key="1">
    <source>
        <dbReference type="EMBL" id="PIC49055.1"/>
    </source>
</evidence>
<organism evidence="1 2">
    <name type="scientific">Caenorhabditis nigoni</name>
    <dbReference type="NCBI Taxonomy" id="1611254"/>
    <lineage>
        <taxon>Eukaryota</taxon>
        <taxon>Metazoa</taxon>
        <taxon>Ecdysozoa</taxon>
        <taxon>Nematoda</taxon>
        <taxon>Chromadorea</taxon>
        <taxon>Rhabditida</taxon>
        <taxon>Rhabditina</taxon>
        <taxon>Rhabditomorpha</taxon>
        <taxon>Rhabditoidea</taxon>
        <taxon>Rhabditidae</taxon>
        <taxon>Peloderinae</taxon>
        <taxon>Caenorhabditis</taxon>
    </lineage>
</organism>
<dbReference type="Proteomes" id="UP000230233">
    <property type="component" value="Chromosome II"/>
</dbReference>
<evidence type="ECO:0000313" key="2">
    <source>
        <dbReference type="Proteomes" id="UP000230233"/>
    </source>
</evidence>
<gene>
    <name evidence="1" type="primary">Cnig_chr_II.g7791</name>
    <name evidence="1" type="ORF">B9Z55_007791</name>
</gene>
<dbReference type="AlphaFoldDB" id="A0A2G5VB83"/>
<sequence length="90" mass="10537">MSSWDLQTHGTGSQKFTETQIESCGYYNRGPFDDIQYDSFYPMYEPVPPLEPKKKRKIANRRREFKSSNASPWQCSATSVIPMRHSMEPR</sequence>
<reference evidence="2" key="1">
    <citation type="submission" date="2017-10" db="EMBL/GenBank/DDBJ databases">
        <title>Rapid genome shrinkage in a self-fertile nematode reveals novel sperm competition proteins.</title>
        <authorList>
            <person name="Yin D."/>
            <person name="Schwarz E.M."/>
            <person name="Thomas C.G."/>
            <person name="Felde R.L."/>
            <person name="Korf I.F."/>
            <person name="Cutter A.D."/>
            <person name="Schartner C.M."/>
            <person name="Ralston E.J."/>
            <person name="Meyer B.J."/>
            <person name="Haag E.S."/>
        </authorList>
    </citation>
    <scope>NUCLEOTIDE SEQUENCE [LARGE SCALE GENOMIC DNA]</scope>
    <source>
        <strain evidence="2">JU1422</strain>
    </source>
</reference>
<accession>A0A2G5VB83</accession>
<name>A0A2G5VB83_9PELO</name>